<evidence type="ECO:0000313" key="8">
    <source>
        <dbReference type="Proteomes" id="UP001515480"/>
    </source>
</evidence>
<gene>
    <name evidence="7" type="ORF">AB1Y20_022940</name>
</gene>
<dbReference type="InterPro" id="IPR002401">
    <property type="entry name" value="Cyt_P450_E_grp-I"/>
</dbReference>
<evidence type="ECO:0008006" key="9">
    <source>
        <dbReference type="Google" id="ProtNLM"/>
    </source>
</evidence>
<evidence type="ECO:0000256" key="6">
    <source>
        <dbReference type="SAM" id="SignalP"/>
    </source>
</evidence>
<sequence length="246" mass="26625">MLITCGLCAGLLFAGLNSAKELVYILTMLACHPELQRKARAEVDALYSSCCASAEVGPHLGEPTASGEDAARSVRAHVREPSFDELWTATSLPYCSKLVLEALRLSPGVEHMRVRASADMWYPTSSGTLFFPSGLPFVISPSLLHRHPRYWSSADKPLAALFDSPGRAPPGDSKTTSDLESSTLLSQGDNSGGKFLPFSAGPKGCIASQFAMYEMRMVLVCMLKRFELHQGLQAPGGLHRVQLTPR</sequence>
<evidence type="ECO:0000256" key="1">
    <source>
        <dbReference type="ARBA" id="ARBA00001971"/>
    </source>
</evidence>
<feature type="binding site" description="axial binding residue" evidence="3">
    <location>
        <position position="205"/>
    </location>
    <ligand>
        <name>heme</name>
        <dbReference type="ChEBI" id="CHEBI:30413"/>
    </ligand>
    <ligandPart>
        <name>Fe</name>
        <dbReference type="ChEBI" id="CHEBI:18248"/>
    </ligandPart>
</feature>
<organism evidence="7 8">
    <name type="scientific">Prymnesium parvum</name>
    <name type="common">Toxic golden alga</name>
    <dbReference type="NCBI Taxonomy" id="97485"/>
    <lineage>
        <taxon>Eukaryota</taxon>
        <taxon>Haptista</taxon>
        <taxon>Haptophyta</taxon>
        <taxon>Prymnesiophyceae</taxon>
        <taxon>Prymnesiales</taxon>
        <taxon>Prymnesiaceae</taxon>
        <taxon>Prymnesium</taxon>
    </lineage>
</organism>
<keyword evidence="3 4" id="KW-0349">Heme</keyword>
<dbReference type="Pfam" id="PF00067">
    <property type="entry name" value="p450"/>
    <property type="match status" value="1"/>
</dbReference>
<dbReference type="PROSITE" id="PS00086">
    <property type="entry name" value="CYTOCHROME_P450"/>
    <property type="match status" value="1"/>
</dbReference>
<proteinExistence type="inferred from homology"/>
<evidence type="ECO:0000256" key="4">
    <source>
        <dbReference type="RuleBase" id="RU000461"/>
    </source>
</evidence>
<dbReference type="SUPFAM" id="SSF48264">
    <property type="entry name" value="Cytochrome P450"/>
    <property type="match status" value="1"/>
</dbReference>
<dbReference type="Gene3D" id="1.10.630.10">
    <property type="entry name" value="Cytochrome P450"/>
    <property type="match status" value="1"/>
</dbReference>
<evidence type="ECO:0000313" key="7">
    <source>
        <dbReference type="EMBL" id="KAL1519416.1"/>
    </source>
</evidence>
<evidence type="ECO:0000256" key="5">
    <source>
        <dbReference type="SAM" id="MobiDB-lite"/>
    </source>
</evidence>
<dbReference type="GO" id="GO:0004497">
    <property type="term" value="F:monooxygenase activity"/>
    <property type="evidence" value="ECO:0007669"/>
    <property type="project" value="UniProtKB-KW"/>
</dbReference>
<feature type="signal peptide" evidence="6">
    <location>
        <begin position="1"/>
        <end position="19"/>
    </location>
</feature>
<dbReference type="Proteomes" id="UP001515480">
    <property type="component" value="Unassembled WGS sequence"/>
</dbReference>
<dbReference type="InterPro" id="IPR036396">
    <property type="entry name" value="Cyt_P450_sf"/>
</dbReference>
<keyword evidence="4" id="KW-0560">Oxidoreductase</keyword>
<dbReference type="InterPro" id="IPR001128">
    <property type="entry name" value="Cyt_P450"/>
</dbReference>
<dbReference type="PRINTS" id="PR00463">
    <property type="entry name" value="EP450I"/>
</dbReference>
<reference evidence="7 8" key="1">
    <citation type="journal article" date="2024" name="Science">
        <title>Giant polyketide synthase enzymes in the biosynthesis of giant marine polyether toxins.</title>
        <authorList>
            <person name="Fallon T.R."/>
            <person name="Shende V.V."/>
            <person name="Wierzbicki I.H."/>
            <person name="Pendleton A.L."/>
            <person name="Watervoot N.F."/>
            <person name="Auber R.P."/>
            <person name="Gonzalez D.J."/>
            <person name="Wisecaver J.H."/>
            <person name="Moore B.S."/>
        </authorList>
    </citation>
    <scope>NUCLEOTIDE SEQUENCE [LARGE SCALE GENOMIC DNA]</scope>
    <source>
        <strain evidence="7 8">12B1</strain>
    </source>
</reference>
<dbReference type="PRINTS" id="PR00385">
    <property type="entry name" value="P450"/>
</dbReference>
<accession>A0AB34JCY6</accession>
<dbReference type="GO" id="GO:0020037">
    <property type="term" value="F:heme binding"/>
    <property type="evidence" value="ECO:0007669"/>
    <property type="project" value="InterPro"/>
</dbReference>
<dbReference type="EMBL" id="JBGBPQ010000009">
    <property type="protein sequence ID" value="KAL1519416.1"/>
    <property type="molecule type" value="Genomic_DNA"/>
</dbReference>
<feature type="region of interest" description="Disordered" evidence="5">
    <location>
        <begin position="162"/>
        <end position="184"/>
    </location>
</feature>
<feature type="chain" id="PRO_5044230349" description="Cytochrome P450" evidence="6">
    <location>
        <begin position="20"/>
        <end position="246"/>
    </location>
</feature>
<name>A0AB34JCY6_PRYPA</name>
<protein>
    <recommendedName>
        <fullName evidence="9">Cytochrome P450</fullName>
    </recommendedName>
</protein>
<dbReference type="PANTHER" id="PTHR24305:SF166">
    <property type="entry name" value="CYTOCHROME P450 12A4, MITOCHONDRIAL-RELATED"/>
    <property type="match status" value="1"/>
</dbReference>
<comment type="cofactor">
    <cofactor evidence="1 3">
        <name>heme</name>
        <dbReference type="ChEBI" id="CHEBI:30413"/>
    </cofactor>
</comment>
<dbReference type="GO" id="GO:0005506">
    <property type="term" value="F:iron ion binding"/>
    <property type="evidence" value="ECO:0007669"/>
    <property type="project" value="InterPro"/>
</dbReference>
<dbReference type="InterPro" id="IPR050121">
    <property type="entry name" value="Cytochrome_P450_monoxygenase"/>
</dbReference>
<keyword evidence="3 4" id="KW-0408">Iron</keyword>
<keyword evidence="3 4" id="KW-0479">Metal-binding</keyword>
<comment type="similarity">
    <text evidence="2 4">Belongs to the cytochrome P450 family.</text>
</comment>
<keyword evidence="6" id="KW-0732">Signal</keyword>
<dbReference type="InterPro" id="IPR017972">
    <property type="entry name" value="Cyt_P450_CS"/>
</dbReference>
<dbReference type="PANTHER" id="PTHR24305">
    <property type="entry name" value="CYTOCHROME P450"/>
    <property type="match status" value="1"/>
</dbReference>
<dbReference type="GO" id="GO:0016705">
    <property type="term" value="F:oxidoreductase activity, acting on paired donors, with incorporation or reduction of molecular oxygen"/>
    <property type="evidence" value="ECO:0007669"/>
    <property type="project" value="InterPro"/>
</dbReference>
<keyword evidence="8" id="KW-1185">Reference proteome</keyword>
<comment type="caution">
    <text evidence="7">The sequence shown here is derived from an EMBL/GenBank/DDBJ whole genome shotgun (WGS) entry which is preliminary data.</text>
</comment>
<evidence type="ECO:0000256" key="2">
    <source>
        <dbReference type="ARBA" id="ARBA00010617"/>
    </source>
</evidence>
<keyword evidence="4" id="KW-0503">Monooxygenase</keyword>
<dbReference type="AlphaFoldDB" id="A0AB34JCY6"/>
<evidence type="ECO:0000256" key="3">
    <source>
        <dbReference type="PIRSR" id="PIRSR602401-1"/>
    </source>
</evidence>
<feature type="compositionally biased region" description="Low complexity" evidence="5">
    <location>
        <begin position="173"/>
        <end position="184"/>
    </location>
</feature>